<keyword evidence="3" id="KW-1185">Reference proteome</keyword>
<dbReference type="PANTHER" id="PTHR43798:SF33">
    <property type="entry name" value="HYDROLASE, PUTATIVE (AFU_ORTHOLOGUE AFUA_2G14860)-RELATED"/>
    <property type="match status" value="1"/>
</dbReference>
<organism evidence="2 3">
    <name type="scientific">Gracilimonas sediminicola</name>
    <dbReference type="NCBI Taxonomy" id="2952158"/>
    <lineage>
        <taxon>Bacteria</taxon>
        <taxon>Pseudomonadati</taxon>
        <taxon>Balneolota</taxon>
        <taxon>Balneolia</taxon>
        <taxon>Balneolales</taxon>
        <taxon>Balneolaceae</taxon>
        <taxon>Gracilimonas</taxon>
    </lineage>
</organism>
<dbReference type="Gene3D" id="3.40.50.1820">
    <property type="entry name" value="alpha/beta hydrolase"/>
    <property type="match status" value="1"/>
</dbReference>
<dbReference type="Proteomes" id="UP001139125">
    <property type="component" value="Unassembled WGS sequence"/>
</dbReference>
<proteinExistence type="predicted"/>
<name>A0A9X2L3A1_9BACT</name>
<sequence>MSEQNVFTYQDQKIAFEKVGEGKPLVILHGWGSSKRVMMPVARNLAHLRTSYVLDLPGFGDSPEPSRAWNIDDYADTVQAFIVSLGEEKTDVLVHSFGGRIMLKLCARDFGKAHIDKVLITGGAGMKPKRSVKFYIRKYTAKILKAPFMILPGSLREKALGWLRSTSLWKSLGSSDYSKLSGVMRETFVKSVTEYLESSLPEIPHEVLLLWGRNDDATPVYQGERIEKGIKNAALVIIEDAGHYAFLDKPKQFARIAEAFFKG</sequence>
<protein>
    <submittedName>
        <fullName evidence="2">Alpha/beta hydrolase</fullName>
    </submittedName>
</protein>
<dbReference type="RefSeq" id="WP_255133780.1">
    <property type="nucleotide sequence ID" value="NZ_JANDBC010000001.1"/>
</dbReference>
<dbReference type="InterPro" id="IPR050266">
    <property type="entry name" value="AB_hydrolase_sf"/>
</dbReference>
<dbReference type="GO" id="GO:0016020">
    <property type="term" value="C:membrane"/>
    <property type="evidence" value="ECO:0007669"/>
    <property type="project" value="TreeGrafter"/>
</dbReference>
<accession>A0A9X2L3A1</accession>
<gene>
    <name evidence="2" type="ORF">NM125_05970</name>
</gene>
<dbReference type="PANTHER" id="PTHR43798">
    <property type="entry name" value="MONOACYLGLYCEROL LIPASE"/>
    <property type="match status" value="1"/>
</dbReference>
<keyword evidence="2" id="KW-0378">Hydrolase</keyword>
<dbReference type="EMBL" id="JANDBC010000001">
    <property type="protein sequence ID" value="MCP9291123.1"/>
    <property type="molecule type" value="Genomic_DNA"/>
</dbReference>
<comment type="caution">
    <text evidence="2">The sequence shown here is derived from an EMBL/GenBank/DDBJ whole genome shotgun (WGS) entry which is preliminary data.</text>
</comment>
<dbReference type="GO" id="GO:0016787">
    <property type="term" value="F:hydrolase activity"/>
    <property type="evidence" value="ECO:0007669"/>
    <property type="project" value="UniProtKB-KW"/>
</dbReference>
<dbReference type="Pfam" id="PF00561">
    <property type="entry name" value="Abhydrolase_1"/>
    <property type="match status" value="1"/>
</dbReference>
<dbReference type="InterPro" id="IPR000073">
    <property type="entry name" value="AB_hydrolase_1"/>
</dbReference>
<dbReference type="SUPFAM" id="SSF53474">
    <property type="entry name" value="alpha/beta-Hydrolases"/>
    <property type="match status" value="1"/>
</dbReference>
<evidence type="ECO:0000313" key="3">
    <source>
        <dbReference type="Proteomes" id="UP001139125"/>
    </source>
</evidence>
<evidence type="ECO:0000259" key="1">
    <source>
        <dbReference type="Pfam" id="PF00561"/>
    </source>
</evidence>
<dbReference type="InterPro" id="IPR029058">
    <property type="entry name" value="AB_hydrolase_fold"/>
</dbReference>
<feature type="domain" description="AB hydrolase-1" evidence="1">
    <location>
        <begin position="23"/>
        <end position="250"/>
    </location>
</feature>
<reference evidence="2" key="1">
    <citation type="submission" date="2022-06" db="EMBL/GenBank/DDBJ databases">
        <title>Gracilimonas sp. CAU 1638 isolated from sea sediment.</title>
        <authorList>
            <person name="Kim W."/>
        </authorList>
    </citation>
    <scope>NUCLEOTIDE SEQUENCE</scope>
    <source>
        <strain evidence="2">CAU 1638</strain>
    </source>
</reference>
<dbReference type="AlphaFoldDB" id="A0A9X2L3A1"/>
<evidence type="ECO:0000313" key="2">
    <source>
        <dbReference type="EMBL" id="MCP9291123.1"/>
    </source>
</evidence>